<evidence type="ECO:0000313" key="9">
    <source>
        <dbReference type="EMBL" id="TXF90989.1"/>
    </source>
</evidence>
<evidence type="ECO:0000256" key="1">
    <source>
        <dbReference type="ARBA" id="ARBA00004651"/>
    </source>
</evidence>
<feature type="transmembrane region" description="Helical" evidence="8">
    <location>
        <begin position="156"/>
        <end position="174"/>
    </location>
</feature>
<feature type="transmembrane region" description="Helical" evidence="8">
    <location>
        <begin position="264"/>
        <end position="280"/>
    </location>
</feature>
<comment type="caution">
    <text evidence="9">The sequence shown here is derived from an EMBL/GenBank/DDBJ whole genome shotgun (WGS) entry which is preliminary data.</text>
</comment>
<keyword evidence="7 8" id="KW-0472">Membrane</keyword>
<evidence type="ECO:0000256" key="5">
    <source>
        <dbReference type="ARBA" id="ARBA00022692"/>
    </source>
</evidence>
<dbReference type="PANTHER" id="PTHR33908">
    <property type="entry name" value="MANNOSYLTRANSFERASE YKCB-RELATED"/>
    <property type="match status" value="1"/>
</dbReference>
<accession>A0A5C7FLS4</accession>
<keyword evidence="5 8" id="KW-0812">Transmembrane</keyword>
<gene>
    <name evidence="9" type="ORF">FUA23_04085</name>
</gene>
<dbReference type="OrthoDB" id="8353433at2"/>
<dbReference type="GO" id="GO:0009103">
    <property type="term" value="P:lipopolysaccharide biosynthetic process"/>
    <property type="evidence" value="ECO:0007669"/>
    <property type="project" value="UniProtKB-ARBA"/>
</dbReference>
<keyword evidence="2" id="KW-1003">Cell membrane</keyword>
<feature type="transmembrane region" description="Helical" evidence="8">
    <location>
        <begin position="346"/>
        <end position="365"/>
    </location>
</feature>
<dbReference type="Proteomes" id="UP000321907">
    <property type="component" value="Unassembled WGS sequence"/>
</dbReference>
<keyword evidence="3" id="KW-0328">Glycosyltransferase</keyword>
<comment type="subcellular location">
    <subcellularLocation>
        <location evidence="1">Cell membrane</location>
        <topology evidence="1">Multi-pass membrane protein</topology>
    </subcellularLocation>
</comment>
<evidence type="ECO:0000256" key="2">
    <source>
        <dbReference type="ARBA" id="ARBA00022475"/>
    </source>
</evidence>
<feature type="transmembrane region" description="Helical" evidence="8">
    <location>
        <begin position="292"/>
        <end position="310"/>
    </location>
</feature>
<keyword evidence="10" id="KW-1185">Reference proteome</keyword>
<feature type="transmembrane region" description="Helical" evidence="8">
    <location>
        <begin position="204"/>
        <end position="221"/>
    </location>
</feature>
<organism evidence="9 10">
    <name type="scientific">Neolewinella aurantiaca</name>
    <dbReference type="NCBI Taxonomy" id="2602767"/>
    <lineage>
        <taxon>Bacteria</taxon>
        <taxon>Pseudomonadati</taxon>
        <taxon>Bacteroidota</taxon>
        <taxon>Saprospiria</taxon>
        <taxon>Saprospirales</taxon>
        <taxon>Lewinellaceae</taxon>
        <taxon>Neolewinella</taxon>
    </lineage>
</organism>
<evidence type="ECO:0000256" key="8">
    <source>
        <dbReference type="SAM" id="Phobius"/>
    </source>
</evidence>
<dbReference type="AlphaFoldDB" id="A0A5C7FLS4"/>
<evidence type="ECO:0000313" key="10">
    <source>
        <dbReference type="Proteomes" id="UP000321907"/>
    </source>
</evidence>
<dbReference type="PANTHER" id="PTHR33908:SF11">
    <property type="entry name" value="MEMBRANE PROTEIN"/>
    <property type="match status" value="1"/>
</dbReference>
<evidence type="ECO:0000256" key="7">
    <source>
        <dbReference type="ARBA" id="ARBA00023136"/>
    </source>
</evidence>
<name>A0A5C7FLS4_9BACT</name>
<protein>
    <submittedName>
        <fullName evidence="9">Phospholipid carrier-dependent glycosyltransferase</fullName>
    </submittedName>
</protein>
<evidence type="ECO:0000256" key="6">
    <source>
        <dbReference type="ARBA" id="ARBA00022989"/>
    </source>
</evidence>
<feature type="transmembrane region" description="Helical" evidence="8">
    <location>
        <begin position="80"/>
        <end position="100"/>
    </location>
</feature>
<feature type="transmembrane region" description="Helical" evidence="8">
    <location>
        <begin position="131"/>
        <end position="149"/>
    </location>
</feature>
<dbReference type="RefSeq" id="WP_147929447.1">
    <property type="nucleotide sequence ID" value="NZ_VOXD01000004.1"/>
</dbReference>
<dbReference type="InterPro" id="IPR050297">
    <property type="entry name" value="LipidA_mod_glycosyltrf_83"/>
</dbReference>
<proteinExistence type="predicted"/>
<evidence type="ECO:0000256" key="4">
    <source>
        <dbReference type="ARBA" id="ARBA00022679"/>
    </source>
</evidence>
<sequence>MRKKLLYLSLLLLPAALLINLGIMVFIDDEAIRSLVAQEMLWSGNFVSPTMHGDAYLNKPPLWNWILALSFTLHGEVNEWAARLPTVLGLLGFAATTYYFSRKHFPSYLAAIHALTVITCGRMLFWDSMLALIDVTFSWVVYVQIMLLYEHGRNGNWWKAFGWTYALTAVGFMLKGLPAIVFQGLSVFAVLGWTRSWKQFFRPAHIFSGIACLAVLALYYWQYSEYVDLEKVARRLFVESGKRTAVAHGLVESVQHVVAFPFEMSYHFLPWTLLLVYLLQPGSWAKLKKNDFAAFMLVAFLANIPIYWLSPNVYPRYLLMLFPLLFGSLLFLHQSHAANNTRSYRTLRYTFLALMTLCAVVIPFAPLFPGTEVVSYAWLKSILLGAAAGAIVWMAWQSERNLLILFTVFLLLLRIGFNFFVLPPRADQDERGILVRNTAYNVMEGHEKDSVAIFGYTLIEPATGYYLTKARGHVVRRQFEGFDSTTHYLVSPIEYPGLEVIQTDSLYLRHLSRARPDGDVYYPFGTLPSPPRERVEWNKPLRDGMGSGM</sequence>
<evidence type="ECO:0000256" key="3">
    <source>
        <dbReference type="ARBA" id="ARBA00022676"/>
    </source>
</evidence>
<keyword evidence="6 8" id="KW-1133">Transmembrane helix</keyword>
<reference evidence="9 10" key="1">
    <citation type="submission" date="2019-08" db="EMBL/GenBank/DDBJ databases">
        <title>Lewinella sp. strain SSH13 Genome sequencing and assembly.</title>
        <authorList>
            <person name="Kim I."/>
        </authorList>
    </citation>
    <scope>NUCLEOTIDE SEQUENCE [LARGE SCALE GENOMIC DNA]</scope>
    <source>
        <strain evidence="9 10">SSH13</strain>
    </source>
</reference>
<feature type="transmembrane region" description="Helical" evidence="8">
    <location>
        <begin position="316"/>
        <end position="334"/>
    </location>
</feature>
<dbReference type="EMBL" id="VOXD01000004">
    <property type="protein sequence ID" value="TXF90989.1"/>
    <property type="molecule type" value="Genomic_DNA"/>
</dbReference>
<feature type="transmembrane region" description="Helical" evidence="8">
    <location>
        <begin position="403"/>
        <end position="422"/>
    </location>
</feature>
<keyword evidence="4 9" id="KW-0808">Transferase</keyword>
<dbReference type="GO" id="GO:0016763">
    <property type="term" value="F:pentosyltransferase activity"/>
    <property type="evidence" value="ECO:0007669"/>
    <property type="project" value="TreeGrafter"/>
</dbReference>
<feature type="transmembrane region" description="Helical" evidence="8">
    <location>
        <begin position="377"/>
        <end position="396"/>
    </location>
</feature>
<dbReference type="GO" id="GO:0005886">
    <property type="term" value="C:plasma membrane"/>
    <property type="evidence" value="ECO:0007669"/>
    <property type="project" value="UniProtKB-SubCell"/>
</dbReference>